<evidence type="ECO:0000313" key="2">
    <source>
        <dbReference type="Proteomes" id="UP000253846"/>
    </source>
</evidence>
<proteinExistence type="predicted"/>
<protein>
    <submittedName>
        <fullName evidence="1">Uncharacterized protein</fullName>
    </submittedName>
</protein>
<dbReference type="EMBL" id="UFTD01000001">
    <property type="protein sequence ID" value="SSZ39883.1"/>
    <property type="molecule type" value="Genomic_DNA"/>
</dbReference>
<dbReference type="AlphaFoldDB" id="A0A336NEB0"/>
<reference evidence="1 2" key="1">
    <citation type="submission" date="2018-06" db="EMBL/GenBank/DDBJ databases">
        <authorList>
            <consortium name="Pathogen Informatics"/>
            <person name="Doyle S."/>
        </authorList>
    </citation>
    <scope>NUCLEOTIDE SEQUENCE [LARGE SCALE GENOMIC DNA]</scope>
    <source>
        <strain evidence="1 2">NCTC12860</strain>
    </source>
</reference>
<dbReference type="Gene3D" id="3.30.1300.30">
    <property type="entry name" value="GSPII I/J protein-like"/>
    <property type="match status" value="1"/>
</dbReference>
<gene>
    <name evidence="1" type="ORF">NCTC12860_01104</name>
</gene>
<evidence type="ECO:0000313" key="1">
    <source>
        <dbReference type="EMBL" id="SSZ39883.1"/>
    </source>
</evidence>
<dbReference type="SUPFAM" id="SSF54523">
    <property type="entry name" value="Pili subunits"/>
    <property type="match status" value="1"/>
</dbReference>
<name>A0A336NEB0_BARGR</name>
<dbReference type="RefSeq" id="WP_034452155.1">
    <property type="nucleotide sequence ID" value="NZ_UFTD01000001.1"/>
</dbReference>
<dbReference type="Proteomes" id="UP000253846">
    <property type="component" value="Unassembled WGS sequence"/>
</dbReference>
<sequence>MSNVVNDAKSYTDTKLEALRYDMKTVQKEARQAASVGLVVSNLSYFDILWSLSVCFGNGLYRSRSAFAFGAGYMSEDGKIALIYPQ</sequence>
<accession>A0A336NEB0</accession>
<dbReference type="InterPro" id="IPR045584">
    <property type="entry name" value="Pilin-like"/>
</dbReference>
<organism evidence="1 2">
    <name type="scientific">Bartonella grahamii</name>
    <dbReference type="NCBI Taxonomy" id="33045"/>
    <lineage>
        <taxon>Bacteria</taxon>
        <taxon>Pseudomonadati</taxon>
        <taxon>Pseudomonadota</taxon>
        <taxon>Alphaproteobacteria</taxon>
        <taxon>Hyphomicrobiales</taxon>
        <taxon>Bartonellaceae</taxon>
        <taxon>Bartonella</taxon>
    </lineage>
</organism>